<dbReference type="HOGENOM" id="CLU_044403_4_1_11"/>
<comment type="cofactor">
    <cofactor evidence="1">
        <name>Mg(2+)</name>
        <dbReference type="ChEBI" id="CHEBI:18420"/>
    </cofactor>
</comment>
<keyword evidence="4" id="KW-0285">Flavoprotein</keyword>
<dbReference type="Pfam" id="PF02424">
    <property type="entry name" value="ApbE"/>
    <property type="match status" value="2"/>
</dbReference>
<dbReference type="PANTHER" id="PTHR30040">
    <property type="entry name" value="THIAMINE BIOSYNTHESIS LIPOPROTEIN APBE"/>
    <property type="match status" value="1"/>
</dbReference>
<organism evidence="11 12">
    <name type="scientific">Frankia alni (strain DSM 45986 / CECT 9034 / ACN14a)</name>
    <dbReference type="NCBI Taxonomy" id="326424"/>
    <lineage>
        <taxon>Bacteria</taxon>
        <taxon>Bacillati</taxon>
        <taxon>Actinomycetota</taxon>
        <taxon>Actinomycetes</taxon>
        <taxon>Frankiales</taxon>
        <taxon>Frankiaceae</taxon>
        <taxon>Frankia</taxon>
    </lineage>
</organism>
<dbReference type="InterPro" id="IPR003374">
    <property type="entry name" value="ApbE-like_sf"/>
</dbReference>
<proteinExistence type="predicted"/>
<gene>
    <name evidence="11" type="ordered locus">FRAAL0551</name>
</gene>
<sequence>MGTVVSIDVRTPLPPPALDAAIETAVAVLHQADEDFSTFRPESWVSRLRRGEVDLADCPEHVREVYRLAGRCRDATGGWFDPAWRRDGTLDPTGLVKGWAADAASAALIEAGAPDHCVNAAGDLRIRGAAGPSAEGSSAEGSGSGKPWRIGIVDPFDRGGLVAVVEGTDLAVATSGIAERGSHVVDPSTGVPASGLASVTVVGSDLTVADAYATAALAAGSDTGDLLAEFTRAGWAWLTVTTTGRIRAGKAFPGQLAAGRQQLGMPAL</sequence>
<dbReference type="GO" id="GO:0016740">
    <property type="term" value="F:transferase activity"/>
    <property type="evidence" value="ECO:0007669"/>
    <property type="project" value="UniProtKB-KW"/>
</dbReference>
<keyword evidence="5" id="KW-0808">Transferase</keyword>
<dbReference type="Proteomes" id="UP000000657">
    <property type="component" value="Chromosome"/>
</dbReference>
<keyword evidence="8" id="KW-0460">Magnesium</keyword>
<dbReference type="RefSeq" id="WP_011601804.1">
    <property type="nucleotide sequence ID" value="NC_008278.1"/>
</dbReference>
<reference evidence="11 12" key="1">
    <citation type="journal article" date="2007" name="Genome Res.">
        <title>Genome characteristics of facultatively symbiotic Frankia sp. strains reflect host range and host plant biogeography.</title>
        <authorList>
            <person name="Normand P."/>
            <person name="Lapierre P."/>
            <person name="Tisa L.S."/>
            <person name="Gogarten J.P."/>
            <person name="Alloisio N."/>
            <person name="Bagnarol E."/>
            <person name="Bassi C.A."/>
            <person name="Berry A.M."/>
            <person name="Bickhart D.M."/>
            <person name="Choisne N."/>
            <person name="Couloux A."/>
            <person name="Cournoyer B."/>
            <person name="Cruveiller S."/>
            <person name="Daubin V."/>
            <person name="Demange N."/>
            <person name="Francino M.P."/>
            <person name="Goltsman E."/>
            <person name="Huang Y."/>
            <person name="Kopp O.R."/>
            <person name="Labarre L."/>
            <person name="Lapidus A."/>
            <person name="Lavire C."/>
            <person name="Marechal J."/>
            <person name="Martinez M."/>
            <person name="Mastronunzio J.E."/>
            <person name="Mullin B.C."/>
            <person name="Niemann J."/>
            <person name="Pujic P."/>
            <person name="Rawnsley T."/>
            <person name="Rouy Z."/>
            <person name="Schenowitz C."/>
            <person name="Sellstedt A."/>
            <person name="Tavares F."/>
            <person name="Tomkins J.P."/>
            <person name="Vallenet D."/>
            <person name="Valverde C."/>
            <person name="Wall L.G."/>
            <person name="Wang Y."/>
            <person name="Medigue C."/>
            <person name="Benson D.R."/>
        </authorList>
    </citation>
    <scope>NUCLEOTIDE SEQUENCE [LARGE SCALE GENOMIC DNA]</scope>
    <source>
        <strain evidence="12">DSM 45986 / CECT 9034 / ACN14a</strain>
    </source>
</reference>
<dbReference type="SUPFAM" id="SSF143631">
    <property type="entry name" value="ApbE-like"/>
    <property type="match status" value="1"/>
</dbReference>
<dbReference type="PANTHER" id="PTHR30040:SF2">
    <property type="entry name" value="FAD:PROTEIN FMN TRANSFERASE"/>
    <property type="match status" value="1"/>
</dbReference>
<dbReference type="AlphaFoldDB" id="Q0RT75"/>
<dbReference type="GO" id="GO:0046872">
    <property type="term" value="F:metal ion binding"/>
    <property type="evidence" value="ECO:0007669"/>
    <property type="project" value="UniProtKB-KW"/>
</dbReference>
<dbReference type="eggNOG" id="COG1477">
    <property type="taxonomic scope" value="Bacteria"/>
</dbReference>
<evidence type="ECO:0000256" key="8">
    <source>
        <dbReference type="ARBA" id="ARBA00022842"/>
    </source>
</evidence>
<evidence type="ECO:0000256" key="9">
    <source>
        <dbReference type="ARBA" id="ARBA00031306"/>
    </source>
</evidence>
<dbReference type="STRING" id="326424.FRAAL0551"/>
<evidence type="ECO:0000256" key="5">
    <source>
        <dbReference type="ARBA" id="ARBA00022679"/>
    </source>
</evidence>
<evidence type="ECO:0000256" key="6">
    <source>
        <dbReference type="ARBA" id="ARBA00022723"/>
    </source>
</evidence>
<evidence type="ECO:0000256" key="3">
    <source>
        <dbReference type="ARBA" id="ARBA00016337"/>
    </source>
</evidence>
<evidence type="ECO:0000256" key="10">
    <source>
        <dbReference type="ARBA" id="ARBA00048540"/>
    </source>
</evidence>
<keyword evidence="11" id="KW-0449">Lipoprotein</keyword>
<dbReference type="Gene3D" id="3.10.520.10">
    <property type="entry name" value="ApbE-like domains"/>
    <property type="match status" value="2"/>
</dbReference>
<comment type="catalytic activity">
    <reaction evidence="10">
        <text>L-threonyl-[protein] + FAD = FMN-L-threonyl-[protein] + AMP + H(+)</text>
        <dbReference type="Rhea" id="RHEA:36847"/>
        <dbReference type="Rhea" id="RHEA-COMP:11060"/>
        <dbReference type="Rhea" id="RHEA-COMP:11061"/>
        <dbReference type="ChEBI" id="CHEBI:15378"/>
        <dbReference type="ChEBI" id="CHEBI:30013"/>
        <dbReference type="ChEBI" id="CHEBI:57692"/>
        <dbReference type="ChEBI" id="CHEBI:74257"/>
        <dbReference type="ChEBI" id="CHEBI:456215"/>
        <dbReference type="EC" id="2.7.1.180"/>
    </reaction>
</comment>
<dbReference type="EC" id="2.7.1.180" evidence="2"/>
<evidence type="ECO:0000313" key="12">
    <source>
        <dbReference type="Proteomes" id="UP000000657"/>
    </source>
</evidence>
<dbReference type="InterPro" id="IPR024932">
    <property type="entry name" value="ApbE"/>
</dbReference>
<evidence type="ECO:0000256" key="2">
    <source>
        <dbReference type="ARBA" id="ARBA00011955"/>
    </source>
</evidence>
<keyword evidence="12" id="KW-1185">Reference proteome</keyword>
<dbReference type="EMBL" id="CT573213">
    <property type="protein sequence ID" value="CAJ59226.1"/>
    <property type="molecule type" value="Genomic_DNA"/>
</dbReference>
<dbReference type="KEGG" id="fal:FRAAL0551"/>
<keyword evidence="7" id="KW-0274">FAD</keyword>
<evidence type="ECO:0000256" key="7">
    <source>
        <dbReference type="ARBA" id="ARBA00022827"/>
    </source>
</evidence>
<protein>
    <recommendedName>
        <fullName evidence="3">FAD:protein FMN transferase</fullName>
        <ecNumber evidence="2">2.7.1.180</ecNumber>
    </recommendedName>
    <alternativeName>
        <fullName evidence="9">Flavin transferase</fullName>
    </alternativeName>
</protein>
<evidence type="ECO:0000256" key="4">
    <source>
        <dbReference type="ARBA" id="ARBA00022630"/>
    </source>
</evidence>
<name>Q0RT75_FRAAA</name>
<evidence type="ECO:0000313" key="11">
    <source>
        <dbReference type="EMBL" id="CAJ59226.1"/>
    </source>
</evidence>
<evidence type="ECO:0000256" key="1">
    <source>
        <dbReference type="ARBA" id="ARBA00001946"/>
    </source>
</evidence>
<accession>Q0RT75</accession>
<keyword evidence="6" id="KW-0479">Metal-binding</keyword>